<dbReference type="Gene3D" id="3.40.50.1000">
    <property type="entry name" value="HAD superfamily/HAD-like"/>
    <property type="match status" value="1"/>
</dbReference>
<evidence type="ECO:0000313" key="1">
    <source>
        <dbReference type="EMBL" id="KGJ52059.1"/>
    </source>
</evidence>
<protein>
    <submittedName>
        <fullName evidence="1 2">Hydrolase</fullName>
    </submittedName>
    <submittedName>
        <fullName evidence="3">HAD-IIB family hydrolase</fullName>
    </submittedName>
</protein>
<reference evidence="4 6" key="3">
    <citation type="submission" date="2020-02" db="EMBL/GenBank/DDBJ databases">
        <authorList>
            <person name="Kociolek L.K."/>
            <person name="Ozer E.A."/>
        </authorList>
    </citation>
    <scope>NUCLEOTIDE SEQUENCE [LARGE SCALE GENOMIC DNA]</scope>
    <source>
        <strain evidence="4 6">ATCC 14501</strain>
    </source>
</reference>
<reference evidence="1 5" key="1">
    <citation type="submission" date="2014-08" db="EMBL/GenBank/DDBJ databases">
        <title>Clostridium innocuum, an unnegligible vancomycin-resistant pathogen causing extra-intestinal infections.</title>
        <authorList>
            <person name="Feng Y."/>
            <person name="Chiu C.-H."/>
        </authorList>
    </citation>
    <scope>NUCLEOTIDE SEQUENCE [LARGE SCALE GENOMIC DNA]</scope>
    <source>
        <strain evidence="1 5">AN88</strain>
    </source>
</reference>
<dbReference type="NCBIfam" id="TIGR01484">
    <property type="entry name" value="HAD-SF-IIB"/>
    <property type="match status" value="1"/>
</dbReference>
<reference evidence="3" key="2">
    <citation type="journal article" date="2019" name="Nat. Med.">
        <title>A library of human gut bacterial isolates paired with longitudinal multiomics data enables mechanistic microbiome research.</title>
        <authorList>
            <person name="Poyet M."/>
            <person name="Groussin M."/>
            <person name="Gibbons S.M."/>
            <person name="Avila-Pacheco J."/>
            <person name="Jiang X."/>
            <person name="Kearney S.M."/>
            <person name="Perrotta A.R."/>
            <person name="Berdy B."/>
            <person name="Zhao S."/>
            <person name="Lieberman T.D."/>
            <person name="Swanson P.K."/>
            <person name="Smith M."/>
            <person name="Roesemann S."/>
            <person name="Alexander J.E."/>
            <person name="Rich S.A."/>
            <person name="Livny J."/>
            <person name="Vlamakis H."/>
            <person name="Clish C."/>
            <person name="Bullock K."/>
            <person name="Deik A."/>
            <person name="Scott J."/>
            <person name="Pierce K.A."/>
            <person name="Xavier R.J."/>
            <person name="Alm E.J."/>
        </authorList>
    </citation>
    <scope>NUCLEOTIDE SEQUENCE</scope>
    <source>
        <strain evidence="3">BIOML-A12</strain>
    </source>
</reference>
<dbReference type="Proteomes" id="UP001203972">
    <property type="component" value="Unassembled WGS sequence"/>
</dbReference>
<name>A0A099I276_CLOIN</name>
<evidence type="ECO:0000313" key="4">
    <source>
        <dbReference type="EMBL" id="QJA03945.1"/>
    </source>
</evidence>
<dbReference type="GO" id="GO:0016791">
    <property type="term" value="F:phosphatase activity"/>
    <property type="evidence" value="ECO:0007669"/>
    <property type="project" value="UniProtKB-ARBA"/>
</dbReference>
<dbReference type="PANTHER" id="PTHR10000:SF8">
    <property type="entry name" value="HAD SUPERFAMILY HYDROLASE-LIKE, TYPE 3"/>
    <property type="match status" value="1"/>
</dbReference>
<dbReference type="EMBL" id="JQIF01000089">
    <property type="protein sequence ID" value="KGJ52059.1"/>
    <property type="molecule type" value="Genomic_DNA"/>
</dbReference>
<dbReference type="PANTHER" id="PTHR10000">
    <property type="entry name" value="PHOSPHOSERINE PHOSPHATASE"/>
    <property type="match status" value="1"/>
</dbReference>
<dbReference type="EMBL" id="WWTN01000006">
    <property type="protein sequence ID" value="MZH55173.1"/>
    <property type="molecule type" value="Genomic_DNA"/>
</dbReference>
<dbReference type="Pfam" id="PF08282">
    <property type="entry name" value="Hydrolase_3"/>
    <property type="match status" value="1"/>
</dbReference>
<evidence type="ECO:0000313" key="6">
    <source>
        <dbReference type="Proteomes" id="UP000503330"/>
    </source>
</evidence>
<dbReference type="InterPro" id="IPR023214">
    <property type="entry name" value="HAD_sf"/>
</dbReference>
<organism evidence="1 5">
    <name type="scientific">Clostridium innocuum</name>
    <dbReference type="NCBI Taxonomy" id="1522"/>
    <lineage>
        <taxon>Bacteria</taxon>
        <taxon>Bacillati</taxon>
        <taxon>Bacillota</taxon>
        <taxon>Clostridia</taxon>
        <taxon>Eubacteriales</taxon>
        <taxon>Clostridiaceae</taxon>
        <taxon>Clostridium</taxon>
    </lineage>
</organism>
<dbReference type="Proteomes" id="UP000604383">
    <property type="component" value="Unassembled WGS sequence"/>
</dbReference>
<dbReference type="InterPro" id="IPR036412">
    <property type="entry name" value="HAD-like_sf"/>
</dbReference>
<accession>A0A099I276</accession>
<dbReference type="Proteomes" id="UP000030008">
    <property type="component" value="Unassembled WGS sequence"/>
</dbReference>
<reference evidence="2" key="4">
    <citation type="journal article" date="2022" name="Clin. Infect. Dis.">
        <title>Association between Clostridium innocuum and antibiotic-associated diarrhea in adults and children: A cross-sectional study and comparative genomics analysis.</title>
        <authorList>
            <person name="Cherny K.E."/>
            <person name="Muscat E.B."/>
            <person name="Balaji A."/>
            <person name="Mukherjee J."/>
            <person name="Ozer E.A."/>
            <person name="Angarone M.P."/>
            <person name="Hauser A.R."/>
            <person name="Sichel J.S."/>
            <person name="Amponsah E."/>
            <person name="Kociolek L.K."/>
        </authorList>
    </citation>
    <scope>NUCLEOTIDE SEQUENCE</scope>
    <source>
        <strain evidence="2">NU1-AC-029v</strain>
    </source>
</reference>
<dbReference type="Proteomes" id="UP000503330">
    <property type="component" value="Chromosome"/>
</dbReference>
<dbReference type="EMBL" id="JAKTMA010000004">
    <property type="protein sequence ID" value="MCR0231780.1"/>
    <property type="molecule type" value="Genomic_DNA"/>
</dbReference>
<dbReference type="Gene3D" id="3.30.1240.10">
    <property type="match status" value="1"/>
</dbReference>
<dbReference type="GeneID" id="61927191"/>
<dbReference type="RefSeq" id="WP_002609439.1">
    <property type="nucleotide sequence ID" value="NZ_AP025565.1"/>
</dbReference>
<dbReference type="EMBL" id="CP048838">
    <property type="protein sequence ID" value="QJA03945.1"/>
    <property type="molecule type" value="Genomic_DNA"/>
</dbReference>
<dbReference type="GO" id="GO:0005829">
    <property type="term" value="C:cytosol"/>
    <property type="evidence" value="ECO:0007669"/>
    <property type="project" value="TreeGrafter"/>
</dbReference>
<evidence type="ECO:0000313" key="5">
    <source>
        <dbReference type="Proteomes" id="UP000030008"/>
    </source>
</evidence>
<proteinExistence type="predicted"/>
<dbReference type="GO" id="GO:0000287">
    <property type="term" value="F:magnesium ion binding"/>
    <property type="evidence" value="ECO:0007669"/>
    <property type="project" value="TreeGrafter"/>
</dbReference>
<gene>
    <name evidence="1" type="ORF">CIAN88_17360</name>
    <name evidence="4" type="ORF">G4D54_16600</name>
    <name evidence="3" type="ORF">GT664_05180</name>
    <name evidence="2" type="ORF">MKC95_03255</name>
</gene>
<dbReference type="AlphaFoldDB" id="A0A099I276"/>
<dbReference type="InterPro" id="IPR006379">
    <property type="entry name" value="HAD-SF_hydro_IIB"/>
</dbReference>
<sequence length="256" mass="29133">MKILASDYDGTLRTEELVDINDVHAIHEFRAAGNMFGLVTGRSMESIQTEIQKNKIEFDFIVANNGGVIYDRDFQRLQVLYMDFNKALDIIAYIKTLDCVSYVINDGFHRFKFSVDENQIDHKYGNMPDTNEHEEEVLDRGKISQLVVSLNDTMLAEEISHYINTNFKGYAVAYVNVNCVDIVPEGVSKAEGLYFIEQHLGLEHDAIYAIGDSFNDIPMIEEFHGCAMMHARSAIVEPAEHVFISIEECIAFLMKL</sequence>
<dbReference type="SUPFAM" id="SSF56784">
    <property type="entry name" value="HAD-like"/>
    <property type="match status" value="1"/>
</dbReference>
<evidence type="ECO:0000313" key="3">
    <source>
        <dbReference type="EMBL" id="MZH55173.1"/>
    </source>
</evidence>
<keyword evidence="1" id="KW-0378">Hydrolase</keyword>
<evidence type="ECO:0000313" key="2">
    <source>
        <dbReference type="EMBL" id="MCR0231780.1"/>
    </source>
</evidence>